<name>A0A540NT52_MALBA</name>
<feature type="region of interest" description="Disordered" evidence="1">
    <location>
        <begin position="96"/>
        <end position="115"/>
    </location>
</feature>
<comment type="caution">
    <text evidence="2">The sequence shown here is derived from an EMBL/GenBank/DDBJ whole genome shotgun (WGS) entry which is preliminary data.</text>
</comment>
<proteinExistence type="predicted"/>
<evidence type="ECO:0000313" key="2">
    <source>
        <dbReference type="EMBL" id="TQE14187.1"/>
    </source>
</evidence>
<evidence type="ECO:0000313" key="3">
    <source>
        <dbReference type="Proteomes" id="UP000315295"/>
    </source>
</evidence>
<organism evidence="2 3">
    <name type="scientific">Malus baccata</name>
    <name type="common">Siberian crab apple</name>
    <name type="synonym">Pyrus baccata</name>
    <dbReference type="NCBI Taxonomy" id="106549"/>
    <lineage>
        <taxon>Eukaryota</taxon>
        <taxon>Viridiplantae</taxon>
        <taxon>Streptophyta</taxon>
        <taxon>Embryophyta</taxon>
        <taxon>Tracheophyta</taxon>
        <taxon>Spermatophyta</taxon>
        <taxon>Magnoliopsida</taxon>
        <taxon>eudicotyledons</taxon>
        <taxon>Gunneridae</taxon>
        <taxon>Pentapetalae</taxon>
        <taxon>rosids</taxon>
        <taxon>fabids</taxon>
        <taxon>Rosales</taxon>
        <taxon>Rosaceae</taxon>
        <taxon>Amygdaloideae</taxon>
        <taxon>Maleae</taxon>
        <taxon>Malus</taxon>
    </lineage>
</organism>
<dbReference type="AlphaFoldDB" id="A0A540NT52"/>
<protein>
    <submittedName>
        <fullName evidence="2">Uncharacterized protein</fullName>
    </submittedName>
</protein>
<sequence>MKKLGMPLSFKKLQFSQKCKVLERAEMSPSHLGTLRVGEPVLVVSPTSQINLKTKEMLHFVYEDTNLPVVPGIPVVSEVTTPQAYQAANLLDASGEGSGIIPHSSTSTNGPSPSSISYLGSELNLGLRGRFRQVPTMPSV</sequence>
<reference evidence="2 3" key="1">
    <citation type="journal article" date="2019" name="G3 (Bethesda)">
        <title>Sequencing of a Wild Apple (Malus baccata) Genome Unravels the Differences Between Cultivated and Wild Apple Species Regarding Disease Resistance and Cold Tolerance.</title>
        <authorList>
            <person name="Chen X."/>
        </authorList>
    </citation>
    <scope>NUCLEOTIDE SEQUENCE [LARGE SCALE GENOMIC DNA]</scope>
    <source>
        <strain evidence="3">cv. Shandingzi</strain>
        <tissue evidence="2">Leaves</tissue>
    </source>
</reference>
<dbReference type="Proteomes" id="UP000315295">
    <property type="component" value="Unassembled WGS sequence"/>
</dbReference>
<dbReference type="EMBL" id="VIEB01000005">
    <property type="protein sequence ID" value="TQE14187.1"/>
    <property type="molecule type" value="Genomic_DNA"/>
</dbReference>
<keyword evidence="3" id="KW-1185">Reference proteome</keyword>
<evidence type="ECO:0000256" key="1">
    <source>
        <dbReference type="SAM" id="MobiDB-lite"/>
    </source>
</evidence>
<feature type="compositionally biased region" description="Low complexity" evidence="1">
    <location>
        <begin position="104"/>
        <end position="115"/>
    </location>
</feature>
<accession>A0A540NT52</accession>
<gene>
    <name evidence="2" type="ORF">C1H46_000106</name>
</gene>